<sequence length="282" mass="31152">MLTPPINVHITNMPLKELDTAPLASSQASSQNELVLSQEVSDCERPKISGAKPETRSNQPAAEDDSTESDPAIKLNASFAQSKVKETAVLAANSEVKAKSDKQPEPKDPKLAYLYIIGQICTNNFFMVPNGNWKPSLYTPTFNKLFEKHNSDDTKDVASDDSSVNDESSLDIDDELGPEFQIKNWPVSMPDTRDALLDLFDTYHVIPILVYGQDGHLIPLSQYHTALPGATVKAHSSLMHYFISDKGKKSWDTYSPDLYTMHIIKPAPVSLLMTPAKGRCCL</sequence>
<accession>M2PQR2</accession>
<name>M2PQR2_CERS8</name>
<organism evidence="2 3">
    <name type="scientific">Ceriporiopsis subvermispora (strain B)</name>
    <name type="common">White-rot fungus</name>
    <name type="synonym">Gelatoporia subvermispora</name>
    <dbReference type="NCBI Taxonomy" id="914234"/>
    <lineage>
        <taxon>Eukaryota</taxon>
        <taxon>Fungi</taxon>
        <taxon>Dikarya</taxon>
        <taxon>Basidiomycota</taxon>
        <taxon>Agaricomycotina</taxon>
        <taxon>Agaricomycetes</taxon>
        <taxon>Polyporales</taxon>
        <taxon>Gelatoporiaceae</taxon>
        <taxon>Gelatoporia</taxon>
    </lineage>
</organism>
<feature type="region of interest" description="Disordered" evidence="1">
    <location>
        <begin position="22"/>
        <end position="71"/>
    </location>
</feature>
<gene>
    <name evidence="2" type="ORF">CERSUDRAFT_92939</name>
</gene>
<evidence type="ECO:0000256" key="1">
    <source>
        <dbReference type="SAM" id="MobiDB-lite"/>
    </source>
</evidence>
<dbReference type="HOGENOM" id="CLU_986955_0_0_1"/>
<dbReference type="EMBL" id="KB445794">
    <property type="protein sequence ID" value="EMD38899.1"/>
    <property type="molecule type" value="Genomic_DNA"/>
</dbReference>
<dbReference type="AlphaFoldDB" id="M2PQR2"/>
<protein>
    <submittedName>
        <fullName evidence="2">Uncharacterized protein</fullName>
    </submittedName>
</protein>
<feature type="compositionally biased region" description="Polar residues" evidence="1">
    <location>
        <begin position="23"/>
        <end position="40"/>
    </location>
</feature>
<reference evidence="2 3" key="1">
    <citation type="journal article" date="2012" name="Proc. Natl. Acad. Sci. U.S.A.">
        <title>Comparative genomics of Ceriporiopsis subvermispora and Phanerochaete chrysosporium provide insight into selective ligninolysis.</title>
        <authorList>
            <person name="Fernandez-Fueyo E."/>
            <person name="Ruiz-Duenas F.J."/>
            <person name="Ferreira P."/>
            <person name="Floudas D."/>
            <person name="Hibbett D.S."/>
            <person name="Canessa P."/>
            <person name="Larrondo L.F."/>
            <person name="James T.Y."/>
            <person name="Seelenfreund D."/>
            <person name="Lobos S."/>
            <person name="Polanco R."/>
            <person name="Tello M."/>
            <person name="Honda Y."/>
            <person name="Watanabe T."/>
            <person name="Watanabe T."/>
            <person name="Ryu J.S."/>
            <person name="Kubicek C.P."/>
            <person name="Schmoll M."/>
            <person name="Gaskell J."/>
            <person name="Hammel K.E."/>
            <person name="St John F.J."/>
            <person name="Vanden Wymelenberg A."/>
            <person name="Sabat G."/>
            <person name="Splinter BonDurant S."/>
            <person name="Syed K."/>
            <person name="Yadav J.S."/>
            <person name="Doddapaneni H."/>
            <person name="Subramanian V."/>
            <person name="Lavin J.L."/>
            <person name="Oguiza J.A."/>
            <person name="Perez G."/>
            <person name="Pisabarro A.G."/>
            <person name="Ramirez L."/>
            <person name="Santoyo F."/>
            <person name="Master E."/>
            <person name="Coutinho P.M."/>
            <person name="Henrissat B."/>
            <person name="Lombard V."/>
            <person name="Magnuson J.K."/>
            <person name="Kuees U."/>
            <person name="Hori C."/>
            <person name="Igarashi K."/>
            <person name="Samejima M."/>
            <person name="Held B.W."/>
            <person name="Barry K.W."/>
            <person name="LaButti K.M."/>
            <person name="Lapidus A."/>
            <person name="Lindquist E.A."/>
            <person name="Lucas S.M."/>
            <person name="Riley R."/>
            <person name="Salamov A.A."/>
            <person name="Hoffmeister D."/>
            <person name="Schwenk D."/>
            <person name="Hadar Y."/>
            <person name="Yarden O."/>
            <person name="de Vries R.P."/>
            <person name="Wiebenga A."/>
            <person name="Stenlid J."/>
            <person name="Eastwood D."/>
            <person name="Grigoriev I.V."/>
            <person name="Berka R.M."/>
            <person name="Blanchette R.A."/>
            <person name="Kersten P."/>
            <person name="Martinez A.T."/>
            <person name="Vicuna R."/>
            <person name="Cullen D."/>
        </authorList>
    </citation>
    <scope>NUCLEOTIDE SEQUENCE [LARGE SCALE GENOMIC DNA]</scope>
    <source>
        <strain evidence="2 3">B</strain>
    </source>
</reference>
<proteinExistence type="predicted"/>
<keyword evidence="3" id="KW-1185">Reference proteome</keyword>
<evidence type="ECO:0000313" key="2">
    <source>
        <dbReference type="EMBL" id="EMD38899.1"/>
    </source>
</evidence>
<evidence type="ECO:0000313" key="3">
    <source>
        <dbReference type="Proteomes" id="UP000016930"/>
    </source>
</evidence>
<dbReference type="Proteomes" id="UP000016930">
    <property type="component" value="Unassembled WGS sequence"/>
</dbReference>
<feature type="region of interest" description="Disordered" evidence="1">
    <location>
        <begin position="152"/>
        <end position="172"/>
    </location>
</feature>